<proteinExistence type="predicted"/>
<dbReference type="EMBL" id="JAVIJP010000081">
    <property type="protein sequence ID" value="KAL3617654.1"/>
    <property type="molecule type" value="Genomic_DNA"/>
</dbReference>
<dbReference type="AlphaFoldDB" id="A0ABD3BK65"/>
<reference evidence="2" key="1">
    <citation type="journal article" date="2024" name="IScience">
        <title>Strigolactones Initiate the Formation of Haustorium-like Structures in Castilleja.</title>
        <authorList>
            <person name="Buerger M."/>
            <person name="Peterson D."/>
            <person name="Chory J."/>
        </authorList>
    </citation>
    <scope>NUCLEOTIDE SEQUENCE [LARGE SCALE GENOMIC DNA]</scope>
</reference>
<organism evidence="1 2">
    <name type="scientific">Castilleja foliolosa</name>
    <dbReference type="NCBI Taxonomy" id="1961234"/>
    <lineage>
        <taxon>Eukaryota</taxon>
        <taxon>Viridiplantae</taxon>
        <taxon>Streptophyta</taxon>
        <taxon>Embryophyta</taxon>
        <taxon>Tracheophyta</taxon>
        <taxon>Spermatophyta</taxon>
        <taxon>Magnoliopsida</taxon>
        <taxon>eudicotyledons</taxon>
        <taxon>Gunneridae</taxon>
        <taxon>Pentapetalae</taxon>
        <taxon>asterids</taxon>
        <taxon>lamiids</taxon>
        <taxon>Lamiales</taxon>
        <taxon>Orobanchaceae</taxon>
        <taxon>Pedicularideae</taxon>
        <taxon>Castillejinae</taxon>
        <taxon>Castilleja</taxon>
    </lineage>
</organism>
<sequence>MMDSTDVLQRWWIDVGLSELMSRAAQRGAERRLDSGGDGDLVG</sequence>
<keyword evidence="2" id="KW-1185">Reference proteome</keyword>
<gene>
    <name evidence="1" type="ORF">CASFOL_037975</name>
</gene>
<protein>
    <submittedName>
        <fullName evidence="1">Uncharacterized protein</fullName>
    </submittedName>
</protein>
<dbReference type="Proteomes" id="UP001632038">
    <property type="component" value="Unassembled WGS sequence"/>
</dbReference>
<evidence type="ECO:0000313" key="1">
    <source>
        <dbReference type="EMBL" id="KAL3617654.1"/>
    </source>
</evidence>
<accession>A0ABD3BK65</accession>
<name>A0ABD3BK65_9LAMI</name>
<evidence type="ECO:0000313" key="2">
    <source>
        <dbReference type="Proteomes" id="UP001632038"/>
    </source>
</evidence>
<comment type="caution">
    <text evidence="1">The sequence shown here is derived from an EMBL/GenBank/DDBJ whole genome shotgun (WGS) entry which is preliminary data.</text>
</comment>